<dbReference type="RefSeq" id="WP_140456265.1">
    <property type="nucleotide sequence ID" value="NZ_VFRP01000047.1"/>
</dbReference>
<dbReference type="InterPro" id="IPR002725">
    <property type="entry name" value="YgjP-like_metallopeptidase"/>
</dbReference>
<dbReference type="OrthoDB" id="9795402at2"/>
<dbReference type="Proteomes" id="UP000319255">
    <property type="component" value="Unassembled WGS sequence"/>
</dbReference>
<reference evidence="2 3" key="1">
    <citation type="submission" date="2019-06" db="EMBL/GenBank/DDBJ databases">
        <title>A novel bacterium of genus Amaricoccus, isolated from marine sediment.</title>
        <authorList>
            <person name="Huang H."/>
            <person name="Mo K."/>
            <person name="Hu Y."/>
        </authorList>
    </citation>
    <scope>NUCLEOTIDE SEQUENCE [LARGE SCALE GENOMIC DNA]</scope>
    <source>
        <strain evidence="2 3">HB172011</strain>
    </source>
</reference>
<comment type="caution">
    <text evidence="2">The sequence shown here is derived from an EMBL/GenBank/DDBJ whole genome shotgun (WGS) entry which is preliminary data.</text>
</comment>
<dbReference type="EMBL" id="VFRP01000047">
    <property type="protein sequence ID" value="TPE46531.1"/>
    <property type="molecule type" value="Genomic_DNA"/>
</dbReference>
<evidence type="ECO:0000313" key="2">
    <source>
        <dbReference type="EMBL" id="TPE46531.1"/>
    </source>
</evidence>
<feature type="domain" description="YgjP-like metallopeptidase" evidence="1">
    <location>
        <begin position="24"/>
        <end position="227"/>
    </location>
</feature>
<protein>
    <submittedName>
        <fullName evidence="2">M48 family metallopeptidase</fullName>
    </submittedName>
</protein>
<dbReference type="Pfam" id="PF01863">
    <property type="entry name" value="YgjP-like"/>
    <property type="match status" value="1"/>
</dbReference>
<dbReference type="InterPro" id="IPR053136">
    <property type="entry name" value="UTP_pyrophosphatase-like"/>
</dbReference>
<organism evidence="2 3">
    <name type="scientific">Amaricoccus solimangrovi</name>
    <dbReference type="NCBI Taxonomy" id="2589815"/>
    <lineage>
        <taxon>Bacteria</taxon>
        <taxon>Pseudomonadati</taxon>
        <taxon>Pseudomonadota</taxon>
        <taxon>Alphaproteobacteria</taxon>
        <taxon>Rhodobacterales</taxon>
        <taxon>Paracoccaceae</taxon>
        <taxon>Amaricoccus</taxon>
    </lineage>
</organism>
<evidence type="ECO:0000259" key="1">
    <source>
        <dbReference type="Pfam" id="PF01863"/>
    </source>
</evidence>
<dbReference type="PANTHER" id="PTHR30399:SF1">
    <property type="entry name" value="UTP PYROPHOSPHATASE"/>
    <property type="match status" value="1"/>
</dbReference>
<evidence type="ECO:0000313" key="3">
    <source>
        <dbReference type="Proteomes" id="UP000319255"/>
    </source>
</evidence>
<gene>
    <name evidence="2" type="ORF">FJM51_21985</name>
</gene>
<dbReference type="PANTHER" id="PTHR30399">
    <property type="entry name" value="UNCHARACTERIZED PROTEIN YGJP"/>
    <property type="match status" value="1"/>
</dbReference>
<proteinExistence type="predicted"/>
<accession>A0A501WHG8</accession>
<sequence length="234" mass="27396">MITELDIDDVIVDVVFKDIKNVHLSVYPPTGRVRVSAPCAMNLETVRLFALSKIGWIRKNQRKIRAQERETPREFVERESHYLWGTRYLLRIEDHYDRADVLVGHKTIELNVPKGATFEQKRDLLLGLYRDALRAASKPVIAQFEQQLGVEVERVFIQRMRTKWGSSNPAKQSIRLNLDLARFEPECLRYVILHEMAHFLVPNHNAHFIALLDRNMPEWRPVRAKLNYGPLAEF</sequence>
<keyword evidence="3" id="KW-1185">Reference proteome</keyword>
<dbReference type="CDD" id="cd07344">
    <property type="entry name" value="M48_yhfN_like"/>
    <property type="match status" value="1"/>
</dbReference>
<name>A0A501WHG8_9RHOB</name>
<dbReference type="AlphaFoldDB" id="A0A501WHG8"/>
<dbReference type="Gene3D" id="3.30.2010.10">
    <property type="entry name" value="Metalloproteases ('zincins'), catalytic domain"/>
    <property type="match status" value="1"/>
</dbReference>